<name>A0A1X2H9G3_SYNRA</name>
<accession>A0A1X2H9G3</accession>
<feature type="chain" id="PRO_5012145922" description="LysM domain-containing protein" evidence="1">
    <location>
        <begin position="20"/>
        <end position="137"/>
    </location>
</feature>
<reference evidence="3 4" key="1">
    <citation type="submission" date="2016-07" db="EMBL/GenBank/DDBJ databases">
        <title>Pervasive Adenine N6-methylation of Active Genes in Fungi.</title>
        <authorList>
            <consortium name="DOE Joint Genome Institute"/>
            <person name="Mondo S.J."/>
            <person name="Dannebaum R.O."/>
            <person name="Kuo R.C."/>
            <person name="Labutti K."/>
            <person name="Haridas S."/>
            <person name="Kuo A."/>
            <person name="Salamov A."/>
            <person name="Ahrendt S.R."/>
            <person name="Lipzen A."/>
            <person name="Sullivan W."/>
            <person name="Andreopoulos W.B."/>
            <person name="Clum A."/>
            <person name="Lindquist E."/>
            <person name="Daum C."/>
            <person name="Ramamoorthy G.K."/>
            <person name="Gryganskyi A."/>
            <person name="Culley D."/>
            <person name="Magnuson J.K."/>
            <person name="James T.Y."/>
            <person name="O'Malley M.A."/>
            <person name="Stajich J.E."/>
            <person name="Spatafora J.W."/>
            <person name="Visel A."/>
            <person name="Grigoriev I.V."/>
        </authorList>
    </citation>
    <scope>NUCLEOTIDE SEQUENCE [LARGE SCALE GENOMIC DNA]</scope>
    <source>
        <strain evidence="3 4">NRRL 2496</strain>
    </source>
</reference>
<dbReference type="InterPro" id="IPR036779">
    <property type="entry name" value="LysM_dom_sf"/>
</dbReference>
<comment type="caution">
    <text evidence="3">The sequence shown here is derived from an EMBL/GenBank/DDBJ whole genome shotgun (WGS) entry which is preliminary data.</text>
</comment>
<keyword evidence="4" id="KW-1185">Reference proteome</keyword>
<evidence type="ECO:0000256" key="1">
    <source>
        <dbReference type="SAM" id="SignalP"/>
    </source>
</evidence>
<feature type="signal peptide" evidence="1">
    <location>
        <begin position="1"/>
        <end position="19"/>
    </location>
</feature>
<evidence type="ECO:0000313" key="3">
    <source>
        <dbReference type="EMBL" id="ORY95307.1"/>
    </source>
</evidence>
<gene>
    <name evidence="3" type="ORF">BCR43DRAFT_525052</name>
</gene>
<evidence type="ECO:0000259" key="2">
    <source>
        <dbReference type="PROSITE" id="PS51782"/>
    </source>
</evidence>
<dbReference type="InterPro" id="IPR018392">
    <property type="entry name" value="LysM"/>
</dbReference>
<organism evidence="3 4">
    <name type="scientific">Syncephalastrum racemosum</name>
    <name type="common">Filamentous fungus</name>
    <dbReference type="NCBI Taxonomy" id="13706"/>
    <lineage>
        <taxon>Eukaryota</taxon>
        <taxon>Fungi</taxon>
        <taxon>Fungi incertae sedis</taxon>
        <taxon>Mucoromycota</taxon>
        <taxon>Mucoromycotina</taxon>
        <taxon>Mucoromycetes</taxon>
        <taxon>Mucorales</taxon>
        <taxon>Syncephalastraceae</taxon>
        <taxon>Syncephalastrum</taxon>
    </lineage>
</organism>
<feature type="domain" description="LysM" evidence="2">
    <location>
        <begin position="85"/>
        <end position="135"/>
    </location>
</feature>
<dbReference type="OMA" id="HVATKNE"/>
<dbReference type="SUPFAM" id="SSF54106">
    <property type="entry name" value="LysM domain"/>
    <property type="match status" value="1"/>
</dbReference>
<dbReference type="EMBL" id="MCGN01000006">
    <property type="protein sequence ID" value="ORY95307.1"/>
    <property type="molecule type" value="Genomic_DNA"/>
</dbReference>
<dbReference type="Proteomes" id="UP000242180">
    <property type="component" value="Unassembled WGS sequence"/>
</dbReference>
<evidence type="ECO:0000313" key="4">
    <source>
        <dbReference type="Proteomes" id="UP000242180"/>
    </source>
</evidence>
<keyword evidence="1" id="KW-0732">Signal</keyword>
<dbReference type="Gene3D" id="3.10.350.10">
    <property type="entry name" value="LysM domain"/>
    <property type="match status" value="1"/>
</dbReference>
<sequence length="137" mass="13788">MKFSIVAIAALAMAAAVSAAPLEKRCGKHAAAAAEPAAEASSNSDAASYASDSSSADAKAAKVPIAAAKAAGWNLFSHVPSDCKYVHLVSDGDGCDTVAKNAGIPESQLYSLNPGLHHAGDHMCDNLDTGKAYCVGK</sequence>
<proteinExistence type="predicted"/>
<dbReference type="PROSITE" id="PS51782">
    <property type="entry name" value="LYSM"/>
    <property type="match status" value="1"/>
</dbReference>
<dbReference type="InParanoid" id="A0A1X2H9G3"/>
<dbReference type="STRING" id="13706.A0A1X2H9G3"/>
<protein>
    <recommendedName>
        <fullName evidence="2">LysM domain-containing protein</fullName>
    </recommendedName>
</protein>
<dbReference type="AlphaFoldDB" id="A0A1X2H9G3"/>
<dbReference type="OrthoDB" id="2281372at2759"/>